<evidence type="ECO:0000313" key="3">
    <source>
        <dbReference type="EMBL" id="KNZ52394.1"/>
    </source>
</evidence>
<accession>A0A0L6UV86</accession>
<evidence type="ECO:0000313" key="4">
    <source>
        <dbReference type="Proteomes" id="UP000037035"/>
    </source>
</evidence>
<keyword evidence="4" id="KW-1185">Reference proteome</keyword>
<dbReference type="InterPro" id="IPR003018">
    <property type="entry name" value="GAF"/>
</dbReference>
<reference evidence="3 4" key="1">
    <citation type="submission" date="2015-08" db="EMBL/GenBank/DDBJ databases">
        <title>Next Generation Sequencing and Analysis of the Genome of Puccinia sorghi L Schw, the Causal Agent of Maize Common Rust.</title>
        <authorList>
            <person name="Rochi L."/>
            <person name="Burguener G."/>
            <person name="Darino M."/>
            <person name="Turjanski A."/>
            <person name="Kreff E."/>
            <person name="Dieguez M.J."/>
            <person name="Sacco F."/>
        </authorList>
    </citation>
    <scope>NUCLEOTIDE SEQUENCE [LARGE SCALE GENOMIC DNA]</scope>
    <source>
        <strain evidence="3 4">RO10H11247</strain>
    </source>
</reference>
<dbReference type="InterPro" id="IPR029016">
    <property type="entry name" value="GAF-like_dom_sf"/>
</dbReference>
<gene>
    <name evidence="3" type="ORF">VP01_3595g1</name>
</gene>
<feature type="region of interest" description="Disordered" evidence="1">
    <location>
        <begin position="497"/>
        <end position="519"/>
    </location>
</feature>
<dbReference type="SUPFAM" id="SSF55781">
    <property type="entry name" value="GAF domain-like"/>
    <property type="match status" value="1"/>
</dbReference>
<protein>
    <recommendedName>
        <fullName evidence="2">GAF domain-containing protein</fullName>
    </recommendedName>
</protein>
<dbReference type="Proteomes" id="UP000037035">
    <property type="component" value="Unassembled WGS sequence"/>
</dbReference>
<organism evidence="3 4">
    <name type="scientific">Puccinia sorghi</name>
    <dbReference type="NCBI Taxonomy" id="27349"/>
    <lineage>
        <taxon>Eukaryota</taxon>
        <taxon>Fungi</taxon>
        <taxon>Dikarya</taxon>
        <taxon>Basidiomycota</taxon>
        <taxon>Pucciniomycotina</taxon>
        <taxon>Pucciniomycetes</taxon>
        <taxon>Pucciniales</taxon>
        <taxon>Pucciniaceae</taxon>
        <taxon>Puccinia</taxon>
    </lineage>
</organism>
<dbReference type="VEuPathDB" id="FungiDB:VP01_3595g1"/>
<dbReference type="STRING" id="27349.A0A0L6UV86"/>
<evidence type="ECO:0000259" key="2">
    <source>
        <dbReference type="Pfam" id="PF01590"/>
    </source>
</evidence>
<name>A0A0L6UV86_9BASI</name>
<dbReference type="EMBL" id="LAVV01008607">
    <property type="protein sequence ID" value="KNZ52394.1"/>
    <property type="molecule type" value="Genomic_DNA"/>
</dbReference>
<dbReference type="PANTHER" id="PTHR43102:SF2">
    <property type="entry name" value="GAF DOMAIN-CONTAINING PROTEIN"/>
    <property type="match status" value="1"/>
</dbReference>
<dbReference type="OrthoDB" id="21225at2759"/>
<feature type="domain" description="GAF" evidence="2">
    <location>
        <begin position="322"/>
        <end position="450"/>
    </location>
</feature>
<dbReference type="PANTHER" id="PTHR43102">
    <property type="entry name" value="SLR1143 PROTEIN"/>
    <property type="match status" value="1"/>
</dbReference>
<sequence length="715" mass="79932">MTHILVSPRGVTLPYSSIFNVGLRHESSRATKSRSPEYFWKKATSGPSSDAAPEGGAVEESNDAWFDANAPAFSDSENESIPKDNKAHIQRKKKRFHMTRRILFRGFTRKSDGTQQQSSIVASTEVIGRHYSTNQKAKKSMISFRSWKFKSKETKIQVQKVIATLKPRKTRVSSSSPADQLPKTWEEYNHWYSNQQIDVLYPPLPPIRPEVGGGIPLPYQSRFYMAPDPTSEKSRQLVLNRLGVFGDKGFDNTEEGTARAKVRIEMGDKLLEEGKLPASLDEDWERRASALGGEAVISGEEVRGEPNGMSNGQLPPETLEQHPIFRNVVKRCRELFNADFSMLSVLDEDRQIFLAESGGGGQRDTPRDIGFCAHTILSGRKGFFILDTHKDWRFENSPLTQHWNSRFYAGVPLLSPNLDGSEESEDNLCPIGTLCIVDPRPRDSFSVEDRKKFVDMSEYARREIEKWFAKKMERKMETLTTGQKQWDQELKRVISSSSNGDETLESDALSDNPASKPSGLKRLTSIMTVLTAPTSSSSHRMSFSMSRTKTGPGLFEEFEAVVKPKMRKVFDVATKLIAETLDLSLVYLAAVLPFKESNELGKTLLISGHNVPQPVPVFDAGLHLRALRAPEGGYLYQNPSMEESEEASLQPQGPDVKPYASAMLIAVGTEARSNSGGFVLAGYTQNPKKVFGAEDVSFMKQFAQQLSKHTSKLQL</sequence>
<dbReference type="Gene3D" id="3.30.450.40">
    <property type="match status" value="1"/>
</dbReference>
<feature type="region of interest" description="Disordered" evidence="1">
    <location>
        <begin position="295"/>
        <end position="318"/>
    </location>
</feature>
<dbReference type="Pfam" id="PF01590">
    <property type="entry name" value="GAF"/>
    <property type="match status" value="1"/>
</dbReference>
<dbReference type="AlphaFoldDB" id="A0A0L6UV86"/>
<comment type="caution">
    <text evidence="3">The sequence shown here is derived from an EMBL/GenBank/DDBJ whole genome shotgun (WGS) entry which is preliminary data.</text>
</comment>
<proteinExistence type="predicted"/>
<evidence type="ECO:0000256" key="1">
    <source>
        <dbReference type="SAM" id="MobiDB-lite"/>
    </source>
</evidence>